<evidence type="ECO:0000313" key="3">
    <source>
        <dbReference type="Proteomes" id="UP000694287"/>
    </source>
</evidence>
<proteinExistence type="predicted"/>
<protein>
    <submittedName>
        <fullName evidence="2">Nuclear transport factor 2 family protein</fullName>
    </submittedName>
</protein>
<feature type="domain" description="SnoaL-like" evidence="1">
    <location>
        <begin position="7"/>
        <end position="113"/>
    </location>
</feature>
<accession>A0ABS6UN38</accession>
<dbReference type="Proteomes" id="UP000694287">
    <property type="component" value="Unassembled WGS sequence"/>
</dbReference>
<gene>
    <name evidence="2" type="ORF">I4I81_03485</name>
</gene>
<dbReference type="InterPro" id="IPR037401">
    <property type="entry name" value="SnoaL-like"/>
</dbReference>
<dbReference type="EMBL" id="JADQDK010000001">
    <property type="protein sequence ID" value="MBW0133318.1"/>
    <property type="molecule type" value="Genomic_DNA"/>
</dbReference>
<name>A0ABS6UN38_9PSEU</name>
<comment type="caution">
    <text evidence="2">The sequence shown here is derived from an EMBL/GenBank/DDBJ whole genome shotgun (WGS) entry which is preliminary data.</text>
</comment>
<dbReference type="Pfam" id="PF12680">
    <property type="entry name" value="SnoaL_2"/>
    <property type="match status" value="1"/>
</dbReference>
<reference evidence="2 3" key="1">
    <citation type="submission" date="2020-11" db="EMBL/GenBank/DDBJ databases">
        <title>Pseudonocardia abyssalis sp. nov. and Pseudonocardia oceani sp. nov., description and phylogenomic analysis of two novel actinomycetes isolated from the deep Southern Ocean.</title>
        <authorList>
            <person name="Parra J."/>
        </authorList>
    </citation>
    <scope>NUCLEOTIDE SEQUENCE [LARGE SCALE GENOMIC DNA]</scope>
    <source>
        <strain evidence="2 3">KRD-168</strain>
    </source>
</reference>
<keyword evidence="3" id="KW-1185">Reference proteome</keyword>
<organism evidence="2 3">
    <name type="scientific">Pseudonocardia abyssalis</name>
    <dbReference type="NCBI Taxonomy" id="2792008"/>
    <lineage>
        <taxon>Bacteria</taxon>
        <taxon>Bacillati</taxon>
        <taxon>Actinomycetota</taxon>
        <taxon>Actinomycetes</taxon>
        <taxon>Pseudonocardiales</taxon>
        <taxon>Pseudonocardiaceae</taxon>
        <taxon>Pseudonocardia</taxon>
    </lineage>
</organism>
<sequence length="149" mass="16786">MGALETITRYYDGCSAGDVEQMLGTLDPDVVHWFLAPNVGSTAVRGGEHLARYWRKVAGRIGARWVVDHALLGDTEAVIEWTMFWRPTPDAERVATRGAEWFVFAPDGRIVEIRSYYQQRPETTELDGFPYVDRGWSTIGAERSALHSP</sequence>
<evidence type="ECO:0000259" key="1">
    <source>
        <dbReference type="Pfam" id="PF12680"/>
    </source>
</evidence>
<dbReference type="RefSeq" id="WP_218603360.1">
    <property type="nucleotide sequence ID" value="NZ_JADQDJ010000123.1"/>
</dbReference>
<evidence type="ECO:0000313" key="2">
    <source>
        <dbReference type="EMBL" id="MBW0133318.1"/>
    </source>
</evidence>